<dbReference type="Proteomes" id="UP000000483">
    <property type="component" value="Chromosome"/>
</dbReference>
<dbReference type="HOGENOM" id="CLU_2000199_0_0_7"/>
<dbReference type="AlphaFoldDB" id="F2NHS4"/>
<evidence type="ECO:0000313" key="2">
    <source>
        <dbReference type="Proteomes" id="UP000000483"/>
    </source>
</evidence>
<keyword evidence="2" id="KW-1185">Reference proteome</keyword>
<dbReference type="RefSeq" id="WP_013706519.1">
    <property type="nucleotide sequence ID" value="NC_015388.1"/>
</dbReference>
<evidence type="ECO:0000313" key="1">
    <source>
        <dbReference type="EMBL" id="AEB09409.1"/>
    </source>
</evidence>
<gene>
    <name evidence="1" type="ordered locus">Desac_1555</name>
</gene>
<dbReference type="EMBL" id="CP002629">
    <property type="protein sequence ID" value="AEB09409.1"/>
    <property type="molecule type" value="Genomic_DNA"/>
</dbReference>
<reference evidence="1 2" key="1">
    <citation type="journal article" date="2011" name="Stand. Genomic Sci.">
        <title>Complete genome sequence of the acetate-degrading sulfate reducer Desulfobacca acetoxidans type strain (ASRB2).</title>
        <authorList>
            <person name="Goker M."/>
            <person name="Teshima H."/>
            <person name="Lapidus A."/>
            <person name="Nolan M."/>
            <person name="Lucas S."/>
            <person name="Hammon N."/>
            <person name="Deshpande S."/>
            <person name="Cheng J.F."/>
            <person name="Tapia R."/>
            <person name="Han C."/>
            <person name="Goodwin L."/>
            <person name="Pitluck S."/>
            <person name="Huntemann M."/>
            <person name="Liolios K."/>
            <person name="Ivanova N."/>
            <person name="Pagani I."/>
            <person name="Mavromatis K."/>
            <person name="Ovchinikova G."/>
            <person name="Pati A."/>
            <person name="Chen A."/>
            <person name="Palaniappan K."/>
            <person name="Land M."/>
            <person name="Hauser L."/>
            <person name="Brambilla E.M."/>
            <person name="Rohde M."/>
            <person name="Spring S."/>
            <person name="Detter J.C."/>
            <person name="Woyke T."/>
            <person name="Bristow J."/>
            <person name="Eisen J.A."/>
            <person name="Markowitz V."/>
            <person name="Hugenholtz P."/>
            <person name="Kyrpides N.C."/>
            <person name="Klenk H.P."/>
        </authorList>
    </citation>
    <scope>NUCLEOTIDE SEQUENCE [LARGE SCALE GENOMIC DNA]</scope>
    <source>
        <strain evidence="2">ATCC 700848 / DSM 11109 / ASRB2</strain>
    </source>
</reference>
<proteinExistence type="predicted"/>
<sequence>MASIDPPKTVTLSRGRQIDLSAPNYYRDLLTGIATEILSELSEIEKVNLEKLDDEDLQQVIGITQIRLLNELYFSLGQLKSRGLELNVKQAIEDLRDIWNSYIDKTNRPEALKFYVEPTDVTKQ</sequence>
<accession>F2NHS4</accession>
<dbReference type="STRING" id="880072.Desac_1555"/>
<organism evidence="1 2">
    <name type="scientific">Desulfobacca acetoxidans (strain ATCC 700848 / DSM 11109 / ASRB2)</name>
    <dbReference type="NCBI Taxonomy" id="880072"/>
    <lineage>
        <taxon>Bacteria</taxon>
        <taxon>Pseudomonadati</taxon>
        <taxon>Thermodesulfobacteriota</taxon>
        <taxon>Desulfobaccia</taxon>
        <taxon>Desulfobaccales</taxon>
        <taxon>Desulfobaccaceae</taxon>
        <taxon>Desulfobacca</taxon>
    </lineage>
</organism>
<name>F2NHS4_DESAR</name>
<protein>
    <submittedName>
        <fullName evidence="1">Uncharacterized protein</fullName>
    </submittedName>
</protein>
<reference evidence="2" key="2">
    <citation type="submission" date="2011-03" db="EMBL/GenBank/DDBJ databases">
        <title>The complete genome of Desulfobacca acetoxidans DSM 11109.</title>
        <authorList>
            <consortium name="US DOE Joint Genome Institute (JGI-PGF)"/>
            <person name="Lucas S."/>
            <person name="Copeland A."/>
            <person name="Lapidus A."/>
            <person name="Bruce D."/>
            <person name="Goodwin L."/>
            <person name="Pitluck S."/>
            <person name="Peters L."/>
            <person name="Kyrpides N."/>
            <person name="Mavromatis K."/>
            <person name="Ivanova N."/>
            <person name="Ovchinnikova G."/>
            <person name="Teshima H."/>
            <person name="Detter J.C."/>
            <person name="Han C."/>
            <person name="Land M."/>
            <person name="Hauser L."/>
            <person name="Markowitz V."/>
            <person name="Cheng J.-F."/>
            <person name="Hugenholtz P."/>
            <person name="Woyke T."/>
            <person name="Wu D."/>
            <person name="Spring S."/>
            <person name="Schueler E."/>
            <person name="Brambilla E."/>
            <person name="Klenk H.-P."/>
            <person name="Eisen J.A."/>
        </authorList>
    </citation>
    <scope>NUCLEOTIDE SEQUENCE [LARGE SCALE GENOMIC DNA]</scope>
    <source>
        <strain evidence="2">ATCC 700848 / DSM 11109 / ASRB2</strain>
    </source>
</reference>
<dbReference type="KEGG" id="dao:Desac_1555"/>